<evidence type="ECO:0000313" key="2">
    <source>
        <dbReference type="EMBL" id="PRT54648.1"/>
    </source>
</evidence>
<organism evidence="2 3">
    <name type="scientific">Wickerhamiella sorbophila</name>
    <dbReference type="NCBI Taxonomy" id="45607"/>
    <lineage>
        <taxon>Eukaryota</taxon>
        <taxon>Fungi</taxon>
        <taxon>Dikarya</taxon>
        <taxon>Ascomycota</taxon>
        <taxon>Saccharomycotina</taxon>
        <taxon>Dipodascomycetes</taxon>
        <taxon>Dipodascales</taxon>
        <taxon>Trichomonascaceae</taxon>
        <taxon>Wickerhamiella</taxon>
    </lineage>
</organism>
<accession>A0A2T0FI27</accession>
<feature type="compositionally biased region" description="Basic residues" evidence="1">
    <location>
        <begin position="49"/>
        <end position="59"/>
    </location>
</feature>
<dbReference type="Proteomes" id="UP000238350">
    <property type="component" value="Unassembled WGS sequence"/>
</dbReference>
<proteinExistence type="predicted"/>
<comment type="caution">
    <text evidence="2">The sequence shown here is derived from an EMBL/GenBank/DDBJ whole genome shotgun (WGS) entry which is preliminary data.</text>
</comment>
<dbReference type="EMBL" id="NDIQ01000021">
    <property type="protein sequence ID" value="PRT54648.1"/>
    <property type="molecule type" value="Genomic_DNA"/>
</dbReference>
<keyword evidence="3" id="KW-1185">Reference proteome</keyword>
<feature type="compositionally biased region" description="Basic and acidic residues" evidence="1">
    <location>
        <begin position="30"/>
        <end position="39"/>
    </location>
</feature>
<dbReference type="GeneID" id="36516016"/>
<dbReference type="AlphaFoldDB" id="A0A2T0FI27"/>
<name>A0A2T0FI27_9ASCO</name>
<feature type="region of interest" description="Disordered" evidence="1">
    <location>
        <begin position="20"/>
        <end position="81"/>
    </location>
</feature>
<sequence length="81" mass="9439">MHAHARINAQLTAFLSTTMGDSYLLDPPAEESKRKKQEDMLSPAMSPRWSRHSEHKHHHDKEEAKPKGFMAKLQDKFRKKT</sequence>
<evidence type="ECO:0000256" key="1">
    <source>
        <dbReference type="SAM" id="MobiDB-lite"/>
    </source>
</evidence>
<gene>
    <name evidence="2" type="ORF">B9G98_02268</name>
</gene>
<reference evidence="2 3" key="1">
    <citation type="submission" date="2017-04" db="EMBL/GenBank/DDBJ databases">
        <title>Genome sequencing of [Candida] sorbophila.</title>
        <authorList>
            <person name="Ahn J.O."/>
        </authorList>
    </citation>
    <scope>NUCLEOTIDE SEQUENCE [LARGE SCALE GENOMIC DNA]</scope>
    <source>
        <strain evidence="2 3">DS02</strain>
    </source>
</reference>
<dbReference type="RefSeq" id="XP_024664593.1">
    <property type="nucleotide sequence ID" value="XM_024808825.1"/>
</dbReference>
<evidence type="ECO:0000313" key="3">
    <source>
        <dbReference type="Proteomes" id="UP000238350"/>
    </source>
</evidence>
<protein>
    <submittedName>
        <fullName evidence="2">Uncharacterized protein</fullName>
    </submittedName>
</protein>